<organism evidence="1 2">
    <name type="scientific">Phyllobacterium salinisoli</name>
    <dbReference type="NCBI Taxonomy" id="1899321"/>
    <lineage>
        <taxon>Bacteria</taxon>
        <taxon>Pseudomonadati</taxon>
        <taxon>Pseudomonadota</taxon>
        <taxon>Alphaproteobacteria</taxon>
        <taxon>Hyphomicrobiales</taxon>
        <taxon>Phyllobacteriaceae</taxon>
        <taxon>Phyllobacterium</taxon>
    </lineage>
</organism>
<gene>
    <name evidence="1" type="ORF">DUT91_24370</name>
</gene>
<reference evidence="1 2" key="1">
    <citation type="submission" date="2018-07" db="EMBL/GenBank/DDBJ databases">
        <title>The draft genome of Phyllobacterium salinisoli.</title>
        <authorList>
            <person name="Liu L."/>
            <person name="Li L."/>
            <person name="Zhang X."/>
            <person name="Liang L."/>
        </authorList>
    </citation>
    <scope>NUCLEOTIDE SEQUENCE [LARGE SCALE GENOMIC DNA]</scope>
    <source>
        <strain evidence="1 2">LLAN61</strain>
    </source>
</reference>
<sequence length="394" mass="43141">MMQPALADTTYIVEPLAARDNTLRVSVRRPVDAGATTLVLRGTGFGIAPQVEAASCDGALLAHTGQGQWTVPAGCQLLAWMVPLDPPGQTPASAQRSLAMPNGIFLSEASSLPRLKDAGPIELLRLPAGPTFPVARNGVLHLPKPTEAPLFVLLGAQPLDRRRVGNTGLDYFIDNPAARDRLPDIGTHLEGLRWLRSQDRSDAPLTFTILWLGVPRELFAVGGATGRGLLIVNYRAGTVDPTPIEKAMRLYVPLHEAVHQLGEKGVRPLWMEESLASYFGMRAARAATGDAPETKALFEQFRNNAGKFSDGLLAISRRVEEGNQAEYAAFFTKGLAFWDAVNVVLQQRGDQLDPYLRDLLDAKFESEVNVPERLRSILRLPKETWEPLRKQYLG</sequence>
<dbReference type="Proteomes" id="UP000253420">
    <property type="component" value="Unassembled WGS sequence"/>
</dbReference>
<dbReference type="AlphaFoldDB" id="A0A368JZ13"/>
<evidence type="ECO:0000313" key="2">
    <source>
        <dbReference type="Proteomes" id="UP000253420"/>
    </source>
</evidence>
<proteinExistence type="predicted"/>
<accession>A0A368JZ13</accession>
<evidence type="ECO:0008006" key="3">
    <source>
        <dbReference type="Google" id="ProtNLM"/>
    </source>
</evidence>
<evidence type="ECO:0000313" key="1">
    <source>
        <dbReference type="EMBL" id="RCS21402.1"/>
    </source>
</evidence>
<name>A0A368JZ13_9HYPH</name>
<comment type="caution">
    <text evidence="1">The sequence shown here is derived from an EMBL/GenBank/DDBJ whole genome shotgun (WGS) entry which is preliminary data.</text>
</comment>
<keyword evidence="2" id="KW-1185">Reference proteome</keyword>
<dbReference type="EMBL" id="QOZG01000046">
    <property type="protein sequence ID" value="RCS21402.1"/>
    <property type="molecule type" value="Genomic_DNA"/>
</dbReference>
<protein>
    <recommendedName>
        <fullName evidence="3">DUF1570 domain-containing protein</fullName>
    </recommendedName>
</protein>